<reference evidence="1" key="2">
    <citation type="submission" date="2015-02" db="UniProtKB">
        <authorList>
            <consortium name="EnsemblMetazoa"/>
        </authorList>
    </citation>
    <scope>IDENTIFICATION</scope>
</reference>
<dbReference type="AlphaFoldDB" id="T1IXV7"/>
<organism evidence="1 2">
    <name type="scientific">Strigamia maritima</name>
    <name type="common">European centipede</name>
    <name type="synonym">Geophilus maritimus</name>
    <dbReference type="NCBI Taxonomy" id="126957"/>
    <lineage>
        <taxon>Eukaryota</taxon>
        <taxon>Metazoa</taxon>
        <taxon>Ecdysozoa</taxon>
        <taxon>Arthropoda</taxon>
        <taxon>Myriapoda</taxon>
        <taxon>Chilopoda</taxon>
        <taxon>Pleurostigmophora</taxon>
        <taxon>Geophilomorpha</taxon>
        <taxon>Linotaeniidae</taxon>
        <taxon>Strigamia</taxon>
    </lineage>
</organism>
<protein>
    <submittedName>
        <fullName evidence="1">Uncharacterized protein</fullName>
    </submittedName>
</protein>
<dbReference type="EMBL" id="JH431663">
    <property type="status" value="NOT_ANNOTATED_CDS"/>
    <property type="molecule type" value="Genomic_DNA"/>
</dbReference>
<accession>T1IXV7</accession>
<keyword evidence="2" id="KW-1185">Reference proteome</keyword>
<dbReference type="HOGENOM" id="CLU_2486185_0_0_1"/>
<proteinExistence type="predicted"/>
<dbReference type="Proteomes" id="UP000014500">
    <property type="component" value="Unassembled WGS sequence"/>
</dbReference>
<name>T1IXV7_STRMM</name>
<evidence type="ECO:0000313" key="2">
    <source>
        <dbReference type="Proteomes" id="UP000014500"/>
    </source>
</evidence>
<evidence type="ECO:0000313" key="1">
    <source>
        <dbReference type="EnsemblMetazoa" id="SMAR006052-PA"/>
    </source>
</evidence>
<reference evidence="2" key="1">
    <citation type="submission" date="2011-05" db="EMBL/GenBank/DDBJ databases">
        <authorList>
            <person name="Richards S.R."/>
            <person name="Qu J."/>
            <person name="Jiang H."/>
            <person name="Jhangiani S.N."/>
            <person name="Agravi P."/>
            <person name="Goodspeed R."/>
            <person name="Gross S."/>
            <person name="Mandapat C."/>
            <person name="Jackson L."/>
            <person name="Mathew T."/>
            <person name="Pu L."/>
            <person name="Thornton R."/>
            <person name="Saada N."/>
            <person name="Wilczek-Boney K.B."/>
            <person name="Lee S."/>
            <person name="Kovar C."/>
            <person name="Wu Y."/>
            <person name="Scherer S.E."/>
            <person name="Worley K.C."/>
            <person name="Muzny D.M."/>
            <person name="Gibbs R."/>
        </authorList>
    </citation>
    <scope>NUCLEOTIDE SEQUENCE</scope>
    <source>
        <strain evidence="2">Brora</strain>
    </source>
</reference>
<sequence>MLCKDYLKTNLADHLYDTIDADFKKFNNWQMRRFSNRNNKKSLINNDKLYFSAAATDDDKGMLILLKITVAAKCSVGHLKFGLFHEV</sequence>
<dbReference type="EnsemblMetazoa" id="SMAR006052-RA">
    <property type="protein sequence ID" value="SMAR006052-PA"/>
    <property type="gene ID" value="SMAR006052"/>
</dbReference>